<dbReference type="EMBL" id="FOHE01000046">
    <property type="protein sequence ID" value="SET86249.1"/>
    <property type="molecule type" value="Genomic_DNA"/>
</dbReference>
<evidence type="ECO:0000256" key="1">
    <source>
        <dbReference type="SAM" id="MobiDB-lite"/>
    </source>
</evidence>
<dbReference type="OrthoDB" id="2474791at2"/>
<feature type="compositionally biased region" description="Basic and acidic residues" evidence="1">
    <location>
        <begin position="68"/>
        <end position="80"/>
    </location>
</feature>
<evidence type="ECO:0000313" key="3">
    <source>
        <dbReference type="Proteomes" id="UP000198618"/>
    </source>
</evidence>
<keyword evidence="3" id="KW-1185">Reference proteome</keyword>
<sequence>MQVGKKVYYDILTGNVILDTGERQGSVIPTTVEQDVQTYKILTERNRETFDVIELEYGQYRQDFRESNGFRVNPETKDLEFSYPDPNEEPQEPVYQKPLSEEVDKLKTEDLNNKEAIADLYVMTMGV</sequence>
<reference evidence="2 3" key="1">
    <citation type="submission" date="2016-10" db="EMBL/GenBank/DDBJ databases">
        <authorList>
            <person name="de Groot N.N."/>
        </authorList>
    </citation>
    <scope>NUCLEOTIDE SEQUENCE [LARGE SCALE GENOMIC DNA]</scope>
    <source>
        <strain evidence="2 3">IBRC-M 10780</strain>
    </source>
</reference>
<protein>
    <submittedName>
        <fullName evidence="2">Uncharacterized protein</fullName>
    </submittedName>
</protein>
<gene>
    <name evidence="2" type="ORF">SAMN05216389_1463</name>
</gene>
<name>A0A1I0HQH5_9BACI</name>
<feature type="region of interest" description="Disordered" evidence="1">
    <location>
        <begin position="68"/>
        <end position="96"/>
    </location>
</feature>
<dbReference type="Proteomes" id="UP000198618">
    <property type="component" value="Unassembled WGS sequence"/>
</dbReference>
<proteinExistence type="predicted"/>
<dbReference type="RefSeq" id="WP_090873201.1">
    <property type="nucleotide sequence ID" value="NZ_FOHE01000046.1"/>
</dbReference>
<organism evidence="2 3">
    <name type="scientific">Oceanobacillus limi</name>
    <dbReference type="NCBI Taxonomy" id="930131"/>
    <lineage>
        <taxon>Bacteria</taxon>
        <taxon>Bacillati</taxon>
        <taxon>Bacillota</taxon>
        <taxon>Bacilli</taxon>
        <taxon>Bacillales</taxon>
        <taxon>Bacillaceae</taxon>
        <taxon>Oceanobacillus</taxon>
    </lineage>
</organism>
<dbReference type="STRING" id="930131.SAMN05216389_1463"/>
<accession>A0A1I0HQH5</accession>
<evidence type="ECO:0000313" key="2">
    <source>
        <dbReference type="EMBL" id="SET86249.1"/>
    </source>
</evidence>
<dbReference type="AlphaFoldDB" id="A0A1I0HQH5"/>